<dbReference type="Gene3D" id="2.60.40.10">
    <property type="entry name" value="Immunoglobulins"/>
    <property type="match status" value="1"/>
</dbReference>
<feature type="compositionally biased region" description="Low complexity" evidence="1">
    <location>
        <begin position="268"/>
        <end position="308"/>
    </location>
</feature>
<dbReference type="AlphaFoldDB" id="A0AAW1RQA0"/>
<comment type="caution">
    <text evidence="3">The sequence shown here is derived from an EMBL/GenBank/DDBJ whole genome shotgun (WGS) entry which is preliminary data.</text>
</comment>
<feature type="region of interest" description="Disordered" evidence="1">
    <location>
        <begin position="450"/>
        <end position="471"/>
    </location>
</feature>
<sequence>MLESNLQRSVERGGLGLGRELRGARCPGFVVLLPCSRPKSALTTKSYIRSGLYAARETSHPVRCQNTQTQTQEPPSAEATISLKISTCHKVQFGEIVKVVGEGDQLGSWDPPAAPAMEWSEGDNWTLQLDLAPGAYDFKCVVARPDGSIAAWEPGSDRHIELEAGGAAVEVVCPWSNTSATLVESMDEDGKEGPTFEMDGARTNGHVEPQSNVQASVGAMPSRENGHQDRAQQSSATVQEVTAATGMDTASPSAVMEGQAPSLEQPQAASDETSAASPSSEATAAPSSTSKLPSSTSFPQPSSSAATSSEHDAGDASQASTSSARNEDSQNGAGSAPSAASQARSSYSDSRRDAASQPQAATEQPARGSSLLAKVAAGLGLLALPVVVWSEVTLAQTGCGLPPGPGGYLGAAEGVSYLAVAGLAVWSALSFLSVGPGRPAGTVWPPYSFTPSTGPADSPSSPSATTGGPSRTSFVQAVQGLSLGVVFTGLSILGYQYRTYGYIPSATPDAHCFGEAKARGASGASVQSQLQEGLAGFLRAPPAHAADVQRNTDKEKPVQERDLVQEMRDGAIDGLSAADLEAAGEQISRLTSYVFKAIEGLRMSVSKGVESAQDMAGSTVGASKPTLQSMAVIPSISLRHMLILQQTGFTAATTNAISTATHVNSTLGNTIQQLQQSVEEVEGVLPEVEAAVDGDATYDHKKNLLDLEHTVLALENVLGDASIAVDVDLSPLIGQLSQATAELKSRSNPPCSPPSSRQIRTPTRWTDVRPLSVRGPLHGQVKKLDSKGRPQEDPKRVVASVKTAVNTMDEAASDLARAYVDVDASDVPPGSSASGSTGIAELPQESG</sequence>
<dbReference type="PROSITE" id="PS51166">
    <property type="entry name" value="CBM20"/>
    <property type="match status" value="1"/>
</dbReference>
<evidence type="ECO:0000259" key="2">
    <source>
        <dbReference type="PROSITE" id="PS51166"/>
    </source>
</evidence>
<proteinExistence type="predicted"/>
<feature type="region of interest" description="Disordered" evidence="1">
    <location>
        <begin position="741"/>
        <end position="797"/>
    </location>
</feature>
<dbReference type="Proteomes" id="UP001438707">
    <property type="component" value="Unassembled WGS sequence"/>
</dbReference>
<accession>A0AAW1RQA0</accession>
<gene>
    <name evidence="3" type="ORF">WJX74_001225</name>
</gene>
<dbReference type="InterPro" id="IPR013784">
    <property type="entry name" value="Carb-bd-like_fold"/>
</dbReference>
<feature type="region of interest" description="Disordered" evidence="1">
    <location>
        <begin position="824"/>
        <end position="847"/>
    </location>
</feature>
<dbReference type="InterPro" id="IPR002044">
    <property type="entry name" value="CBM20"/>
</dbReference>
<feature type="region of interest" description="Disordered" evidence="1">
    <location>
        <begin position="185"/>
        <end position="367"/>
    </location>
</feature>
<feature type="compositionally biased region" description="Basic and acidic residues" evidence="1">
    <location>
        <begin position="782"/>
        <end position="796"/>
    </location>
</feature>
<reference evidence="3 4" key="1">
    <citation type="journal article" date="2024" name="Nat. Commun.">
        <title>Phylogenomics reveals the evolutionary origins of lichenization in chlorophyte algae.</title>
        <authorList>
            <person name="Puginier C."/>
            <person name="Libourel C."/>
            <person name="Otte J."/>
            <person name="Skaloud P."/>
            <person name="Haon M."/>
            <person name="Grisel S."/>
            <person name="Petersen M."/>
            <person name="Berrin J.G."/>
            <person name="Delaux P.M."/>
            <person name="Dal Grande F."/>
            <person name="Keller J."/>
        </authorList>
    </citation>
    <scope>NUCLEOTIDE SEQUENCE [LARGE SCALE GENOMIC DNA]</scope>
    <source>
        <strain evidence="3 4">SAG 2145</strain>
    </source>
</reference>
<feature type="compositionally biased region" description="Low complexity" evidence="1">
    <location>
        <begin position="329"/>
        <end position="348"/>
    </location>
</feature>
<organism evidence="3 4">
    <name type="scientific">Apatococcus lobatus</name>
    <dbReference type="NCBI Taxonomy" id="904363"/>
    <lineage>
        <taxon>Eukaryota</taxon>
        <taxon>Viridiplantae</taxon>
        <taxon>Chlorophyta</taxon>
        <taxon>core chlorophytes</taxon>
        <taxon>Trebouxiophyceae</taxon>
        <taxon>Chlorellales</taxon>
        <taxon>Chlorellaceae</taxon>
        <taxon>Apatococcus</taxon>
    </lineage>
</organism>
<dbReference type="SMART" id="SM01065">
    <property type="entry name" value="CBM_2"/>
    <property type="match status" value="1"/>
</dbReference>
<evidence type="ECO:0000256" key="1">
    <source>
        <dbReference type="SAM" id="MobiDB-lite"/>
    </source>
</evidence>
<dbReference type="Pfam" id="PF00686">
    <property type="entry name" value="CBM_20"/>
    <property type="match status" value="1"/>
</dbReference>
<dbReference type="InterPro" id="IPR013783">
    <property type="entry name" value="Ig-like_fold"/>
</dbReference>
<feature type="compositionally biased region" description="Polar residues" evidence="1">
    <location>
        <begin position="231"/>
        <end position="252"/>
    </location>
</feature>
<dbReference type="PANTHER" id="PTHR37231:SF2">
    <property type="entry name" value="EXPRESSED PROTEIN"/>
    <property type="match status" value="1"/>
</dbReference>
<feature type="compositionally biased region" description="Low complexity" evidence="1">
    <location>
        <begin position="746"/>
        <end position="757"/>
    </location>
</feature>
<name>A0AAW1RQA0_9CHLO</name>
<dbReference type="PANTHER" id="PTHR37231">
    <property type="entry name" value="EXPRESSED PROTEIN"/>
    <property type="match status" value="1"/>
</dbReference>
<dbReference type="EMBL" id="JALJOS010000008">
    <property type="protein sequence ID" value="KAK9835487.1"/>
    <property type="molecule type" value="Genomic_DNA"/>
</dbReference>
<keyword evidence="4" id="KW-1185">Reference proteome</keyword>
<dbReference type="SUPFAM" id="SSF49452">
    <property type="entry name" value="Starch-binding domain-like"/>
    <property type="match status" value="1"/>
</dbReference>
<feature type="domain" description="CBM20" evidence="2">
    <location>
        <begin position="73"/>
        <end position="177"/>
    </location>
</feature>
<evidence type="ECO:0000313" key="4">
    <source>
        <dbReference type="Proteomes" id="UP001438707"/>
    </source>
</evidence>
<protein>
    <recommendedName>
        <fullName evidence="2">CBM20 domain-containing protein</fullName>
    </recommendedName>
</protein>
<evidence type="ECO:0000313" key="3">
    <source>
        <dbReference type="EMBL" id="KAK9835487.1"/>
    </source>
</evidence>
<dbReference type="GO" id="GO:2001070">
    <property type="term" value="F:starch binding"/>
    <property type="evidence" value="ECO:0007669"/>
    <property type="project" value="InterPro"/>
</dbReference>